<protein>
    <recommendedName>
        <fullName evidence="3">GNAT family N-acetyltransferase</fullName>
    </recommendedName>
</protein>
<name>A0ABV5QNK7_9ACTN</name>
<evidence type="ECO:0000313" key="2">
    <source>
        <dbReference type="Proteomes" id="UP001589716"/>
    </source>
</evidence>
<reference evidence="1 2" key="1">
    <citation type="submission" date="2024-09" db="EMBL/GenBank/DDBJ databases">
        <authorList>
            <person name="Sun Q."/>
            <person name="Mori K."/>
        </authorList>
    </citation>
    <scope>NUCLEOTIDE SEQUENCE [LARGE SCALE GENOMIC DNA]</scope>
    <source>
        <strain evidence="1 2">JCM 4414</strain>
    </source>
</reference>
<keyword evidence="2" id="KW-1185">Reference proteome</keyword>
<evidence type="ECO:0008006" key="3">
    <source>
        <dbReference type="Google" id="ProtNLM"/>
    </source>
</evidence>
<gene>
    <name evidence="1" type="ORF">ACFFTP_12940</name>
</gene>
<dbReference type="RefSeq" id="WP_345488566.1">
    <property type="nucleotide sequence ID" value="NZ_BAAAWU010000001.1"/>
</dbReference>
<organism evidence="1 2">
    <name type="scientific">Streptomyces roseoviridis</name>
    <dbReference type="NCBI Taxonomy" id="67361"/>
    <lineage>
        <taxon>Bacteria</taxon>
        <taxon>Bacillati</taxon>
        <taxon>Actinomycetota</taxon>
        <taxon>Actinomycetes</taxon>
        <taxon>Kitasatosporales</taxon>
        <taxon>Streptomycetaceae</taxon>
        <taxon>Streptomyces</taxon>
    </lineage>
</organism>
<comment type="caution">
    <text evidence="1">The sequence shown here is derived from an EMBL/GenBank/DDBJ whole genome shotgun (WGS) entry which is preliminary data.</text>
</comment>
<accession>A0ABV5QNK7</accession>
<dbReference type="Proteomes" id="UP001589716">
    <property type="component" value="Unassembled WGS sequence"/>
</dbReference>
<sequence length="235" mass="24200">MITDAATLLDAAVRNNADWCETMCRAHGLPGAFGPRAWSNPRRTPLYYPDAVTLTADASAEDVLTGIDRTTPGASVKDSHARLDLAAAGFRPLFDAQWIARPAGRPVPPVTAGSRPVRTPAELAAWALAWSGGDADEAALFRPGLLADPATTIVATYAADGRVLAGAVLTDSAGVTGVSNVFTTDGVPLSTAWAAALATAAPDRPVVGYESGDDLDAALAEGFETVGTLTVWLDA</sequence>
<evidence type="ECO:0000313" key="1">
    <source>
        <dbReference type="EMBL" id="MFB9555093.1"/>
    </source>
</evidence>
<dbReference type="EMBL" id="JBHMCT010000008">
    <property type="protein sequence ID" value="MFB9555093.1"/>
    <property type="molecule type" value="Genomic_DNA"/>
</dbReference>
<proteinExistence type="predicted"/>